<dbReference type="InterPro" id="IPR003346">
    <property type="entry name" value="Transposase_20"/>
</dbReference>
<sequence>MSFSITIGVDIAKKKFDVACLIEGKYKHKVFTNDEPGFIAFVAWFLSLCGDVKPLICMEATGAYSLPIADFLVNNSYAVSLVNPAKIHAFARSELSRAKTDKADAKLIARYAAIFQPPLWTPPPIAIRELQALIRRVEHLLEMIQMERNRLDTADKTIRTSIESILSALEAELKTTRKAIKNHIDNNPDLKQRSDLLASIPDIGDVAIAYLLVAMSTHHNFSSAKQVAAFAGLAPALRESGQWRGNTHIAKTGDAALRKALYMPALCAWRFNPLIRTFCERLKNNGKNGKAIACAAMRKLIHIAFGVLKSGKPFDPHYAV</sequence>
<dbReference type="AlphaFoldDB" id="A0AA43Q3C8"/>
<accession>A0AA43Q3C8</accession>
<dbReference type="InterPro" id="IPR002525">
    <property type="entry name" value="Transp_IS110-like_N"/>
</dbReference>
<dbReference type="Pfam" id="PF01548">
    <property type="entry name" value="DEDD_Tnp_IS110"/>
    <property type="match status" value="1"/>
</dbReference>
<keyword evidence="1" id="KW-0175">Coiled coil</keyword>
<feature type="coiled-coil region" evidence="1">
    <location>
        <begin position="127"/>
        <end position="186"/>
    </location>
</feature>
<dbReference type="PANTHER" id="PTHR33055">
    <property type="entry name" value="TRANSPOSASE FOR INSERTION SEQUENCE ELEMENT IS1111A"/>
    <property type="match status" value="1"/>
</dbReference>
<dbReference type="InterPro" id="IPR047650">
    <property type="entry name" value="Transpos_IS110"/>
</dbReference>
<feature type="domain" description="Transposase IS110-like N-terminal" evidence="2">
    <location>
        <begin position="7"/>
        <end position="152"/>
    </location>
</feature>
<organism evidence="4 5">
    <name type="scientific">Candidatus Methylobacter titanis</name>
    <dbReference type="NCBI Taxonomy" id="3053457"/>
    <lineage>
        <taxon>Bacteria</taxon>
        <taxon>Pseudomonadati</taxon>
        <taxon>Pseudomonadota</taxon>
        <taxon>Gammaproteobacteria</taxon>
        <taxon>Methylococcales</taxon>
        <taxon>Methylococcaceae</taxon>
        <taxon>Methylobacter</taxon>
    </lineage>
</organism>
<dbReference type="GO" id="GO:0003677">
    <property type="term" value="F:DNA binding"/>
    <property type="evidence" value="ECO:0007669"/>
    <property type="project" value="InterPro"/>
</dbReference>
<dbReference type="Pfam" id="PF02371">
    <property type="entry name" value="Transposase_20"/>
    <property type="match status" value="1"/>
</dbReference>
<dbReference type="EMBL" id="JAQSDF010000016">
    <property type="protein sequence ID" value="MDI1230900.1"/>
    <property type="molecule type" value="Genomic_DNA"/>
</dbReference>
<evidence type="ECO:0000313" key="4">
    <source>
        <dbReference type="EMBL" id="MDI1230900.1"/>
    </source>
</evidence>
<proteinExistence type="predicted"/>
<dbReference type="PANTHER" id="PTHR33055:SF3">
    <property type="entry name" value="PUTATIVE TRANSPOSASE FOR IS117-RELATED"/>
    <property type="match status" value="1"/>
</dbReference>
<reference evidence="4" key="1">
    <citation type="submission" date="2023-01" db="EMBL/GenBank/DDBJ databases">
        <title>Biogeochemical cycle of methane in antarctic sediments.</title>
        <authorList>
            <person name="Roldan D.M."/>
            <person name="Menes R.J."/>
        </authorList>
    </citation>
    <scope>NUCLEOTIDE SEQUENCE [LARGE SCALE GENOMIC DNA]</scope>
    <source>
        <strain evidence="4">K-2018 MAG008</strain>
    </source>
</reference>
<keyword evidence="5" id="KW-1185">Reference proteome</keyword>
<name>A0AA43Q3C8_9GAMM</name>
<comment type="caution">
    <text evidence="4">The sequence shown here is derived from an EMBL/GenBank/DDBJ whole genome shotgun (WGS) entry which is preliminary data.</text>
</comment>
<feature type="domain" description="Transposase IS116/IS110/IS902 C-terminal" evidence="3">
    <location>
        <begin position="195"/>
        <end position="278"/>
    </location>
</feature>
<dbReference type="GO" id="GO:0004803">
    <property type="term" value="F:transposase activity"/>
    <property type="evidence" value="ECO:0007669"/>
    <property type="project" value="InterPro"/>
</dbReference>
<dbReference type="NCBIfam" id="NF033542">
    <property type="entry name" value="transpos_IS110"/>
    <property type="match status" value="1"/>
</dbReference>
<evidence type="ECO:0000259" key="2">
    <source>
        <dbReference type="Pfam" id="PF01548"/>
    </source>
</evidence>
<evidence type="ECO:0000256" key="1">
    <source>
        <dbReference type="SAM" id="Coils"/>
    </source>
</evidence>
<dbReference type="GO" id="GO:0006313">
    <property type="term" value="P:DNA transposition"/>
    <property type="evidence" value="ECO:0007669"/>
    <property type="project" value="InterPro"/>
</dbReference>
<dbReference type="Proteomes" id="UP001160519">
    <property type="component" value="Unassembled WGS sequence"/>
</dbReference>
<evidence type="ECO:0000313" key="5">
    <source>
        <dbReference type="Proteomes" id="UP001160519"/>
    </source>
</evidence>
<evidence type="ECO:0000259" key="3">
    <source>
        <dbReference type="Pfam" id="PF02371"/>
    </source>
</evidence>
<gene>
    <name evidence="4" type="ORF">PSU93_07120</name>
</gene>
<protein>
    <submittedName>
        <fullName evidence="4">IS110 family transposase</fullName>
    </submittedName>
</protein>